<evidence type="ECO:0000313" key="14">
    <source>
        <dbReference type="EMBL" id="CAH3022448.1"/>
    </source>
</evidence>
<evidence type="ECO:0000256" key="3">
    <source>
        <dbReference type="ARBA" id="ARBA00022448"/>
    </source>
</evidence>
<dbReference type="Gene3D" id="2.70.170.10">
    <property type="entry name" value="Neurotransmitter-gated ion-channel ligand-binding domain"/>
    <property type="match status" value="1"/>
</dbReference>
<dbReference type="InterPro" id="IPR006029">
    <property type="entry name" value="Neurotrans-gated_channel_TM"/>
</dbReference>
<keyword evidence="15" id="KW-1185">Reference proteome</keyword>
<dbReference type="SUPFAM" id="SSF90112">
    <property type="entry name" value="Neurotransmitter-gated ion-channel transmembrane pore"/>
    <property type="match status" value="1"/>
</dbReference>
<evidence type="ECO:0000256" key="2">
    <source>
        <dbReference type="ARBA" id="ARBA00004236"/>
    </source>
</evidence>
<keyword evidence="8 11" id="KW-0406">Ion transport</keyword>
<accession>A0ABN8M2Z2</accession>
<dbReference type="Proteomes" id="UP001159427">
    <property type="component" value="Unassembled WGS sequence"/>
</dbReference>
<organism evidence="14 15">
    <name type="scientific">Porites evermanni</name>
    <dbReference type="NCBI Taxonomy" id="104178"/>
    <lineage>
        <taxon>Eukaryota</taxon>
        <taxon>Metazoa</taxon>
        <taxon>Cnidaria</taxon>
        <taxon>Anthozoa</taxon>
        <taxon>Hexacorallia</taxon>
        <taxon>Scleractinia</taxon>
        <taxon>Fungiina</taxon>
        <taxon>Poritidae</taxon>
        <taxon>Porites</taxon>
    </lineage>
</organism>
<evidence type="ECO:0000256" key="6">
    <source>
        <dbReference type="ARBA" id="ARBA00022729"/>
    </source>
</evidence>
<keyword evidence="4" id="KW-1003">Cell membrane</keyword>
<dbReference type="SUPFAM" id="SSF63712">
    <property type="entry name" value="Nicotinic receptor ligand binding domain-like"/>
    <property type="match status" value="1"/>
</dbReference>
<dbReference type="InterPro" id="IPR006202">
    <property type="entry name" value="Neur_chan_lig-bd"/>
</dbReference>
<feature type="transmembrane region" description="Helical" evidence="11">
    <location>
        <begin position="221"/>
        <end position="242"/>
    </location>
</feature>
<dbReference type="Pfam" id="PF02932">
    <property type="entry name" value="Neur_chan_memb"/>
    <property type="match status" value="1"/>
</dbReference>
<dbReference type="Pfam" id="PF02931">
    <property type="entry name" value="Neur_chan_LBD"/>
    <property type="match status" value="1"/>
</dbReference>
<comment type="similarity">
    <text evidence="11">Belongs to the ligand-gated ion channel (TC 1.A.9) family.</text>
</comment>
<evidence type="ECO:0000256" key="9">
    <source>
        <dbReference type="ARBA" id="ARBA00023136"/>
    </source>
</evidence>
<comment type="subcellular location">
    <subcellularLocation>
        <location evidence="2">Cell membrane</location>
    </subcellularLocation>
    <subcellularLocation>
        <location evidence="1">Membrane</location>
        <topology evidence="1">Multi-pass membrane protein</topology>
    </subcellularLocation>
</comment>
<keyword evidence="10 11" id="KW-0407">Ion channel</keyword>
<evidence type="ECO:0000256" key="7">
    <source>
        <dbReference type="ARBA" id="ARBA00022989"/>
    </source>
</evidence>
<feature type="domain" description="Neurotransmitter-gated ion-channel ligand-binding" evidence="12">
    <location>
        <begin position="6"/>
        <end position="177"/>
    </location>
</feature>
<protein>
    <submittedName>
        <fullName evidence="14">Uncharacterized protein</fullName>
    </submittedName>
</protein>
<evidence type="ECO:0000256" key="10">
    <source>
        <dbReference type="ARBA" id="ARBA00023303"/>
    </source>
</evidence>
<dbReference type="InterPro" id="IPR006028">
    <property type="entry name" value="GABAA/Glycine_rcpt"/>
</dbReference>
<feature type="transmembrane region" description="Helical" evidence="11">
    <location>
        <begin position="195"/>
        <end position="212"/>
    </location>
</feature>
<keyword evidence="5 11" id="KW-0812">Transmembrane</keyword>
<dbReference type="InterPro" id="IPR036734">
    <property type="entry name" value="Neur_chan_lig-bd_sf"/>
</dbReference>
<evidence type="ECO:0000313" key="15">
    <source>
        <dbReference type="Proteomes" id="UP001159427"/>
    </source>
</evidence>
<evidence type="ECO:0000256" key="4">
    <source>
        <dbReference type="ARBA" id="ARBA00022475"/>
    </source>
</evidence>
<feature type="transmembrane region" description="Helical" evidence="11">
    <location>
        <begin position="254"/>
        <end position="273"/>
    </location>
</feature>
<dbReference type="InterPro" id="IPR036719">
    <property type="entry name" value="Neuro-gated_channel_TM_sf"/>
</dbReference>
<proteinExistence type="inferred from homology"/>
<dbReference type="PANTHER" id="PTHR18945">
    <property type="entry name" value="NEUROTRANSMITTER GATED ION CHANNEL"/>
    <property type="match status" value="1"/>
</dbReference>
<sequence>MLLTGPPTAVQADVYIIYIGGFQEIDMTFTLELYFRQYWHDDRLSHNLPKRQITLPGDTADRLWQPDTYFQNTKKGELHKLTALNKVMVIQQDGSVFISTRITLTCVCVMDFRKFPMDRQECELNFSSYSFTTDDIVYEWKERNTTSPENLEIAQFTLKSVSTHQKVSNYVTGNFSVLGLRFVFTRRIGHYLTRVYIPAILIVSMSWLSFFIDPTSVPARVALSIMTVLTMTTLLIGVGQGSLPVVSYVKAVDWYLIFCYIFVFSAFAEYAIVNNIQTGHKSTELRMVRMSVYSVRINM</sequence>
<evidence type="ECO:0000256" key="11">
    <source>
        <dbReference type="RuleBase" id="RU000687"/>
    </source>
</evidence>
<evidence type="ECO:0000256" key="5">
    <source>
        <dbReference type="ARBA" id="ARBA00022692"/>
    </source>
</evidence>
<evidence type="ECO:0000259" key="12">
    <source>
        <dbReference type="Pfam" id="PF02931"/>
    </source>
</evidence>
<keyword evidence="9 11" id="KW-0472">Membrane</keyword>
<dbReference type="InterPro" id="IPR018000">
    <property type="entry name" value="Neurotransmitter_ion_chnl_CS"/>
</dbReference>
<dbReference type="InterPro" id="IPR006201">
    <property type="entry name" value="Neur_channel"/>
</dbReference>
<dbReference type="PROSITE" id="PS00236">
    <property type="entry name" value="NEUROTR_ION_CHANNEL"/>
    <property type="match status" value="1"/>
</dbReference>
<dbReference type="CDD" id="cd19049">
    <property type="entry name" value="LGIC_TM_anion"/>
    <property type="match status" value="1"/>
</dbReference>
<keyword evidence="3 11" id="KW-0813">Transport</keyword>
<keyword evidence="6" id="KW-0732">Signal</keyword>
<evidence type="ECO:0000256" key="8">
    <source>
        <dbReference type="ARBA" id="ARBA00023065"/>
    </source>
</evidence>
<evidence type="ECO:0000256" key="1">
    <source>
        <dbReference type="ARBA" id="ARBA00004141"/>
    </source>
</evidence>
<reference evidence="14 15" key="1">
    <citation type="submission" date="2022-05" db="EMBL/GenBank/DDBJ databases">
        <authorList>
            <consortium name="Genoscope - CEA"/>
            <person name="William W."/>
        </authorList>
    </citation>
    <scope>NUCLEOTIDE SEQUENCE [LARGE SCALE GENOMIC DNA]</scope>
</reference>
<keyword evidence="7 11" id="KW-1133">Transmembrane helix</keyword>
<dbReference type="Gene3D" id="1.20.58.390">
    <property type="entry name" value="Neurotransmitter-gated ion-channel transmembrane domain"/>
    <property type="match status" value="1"/>
</dbReference>
<evidence type="ECO:0000259" key="13">
    <source>
        <dbReference type="Pfam" id="PF02932"/>
    </source>
</evidence>
<dbReference type="InterPro" id="IPR038050">
    <property type="entry name" value="Neuro_actylchol_rec"/>
</dbReference>
<dbReference type="EMBL" id="CALNXI010000219">
    <property type="protein sequence ID" value="CAH3022448.1"/>
    <property type="molecule type" value="Genomic_DNA"/>
</dbReference>
<dbReference type="NCBIfam" id="TIGR00860">
    <property type="entry name" value="LIC"/>
    <property type="match status" value="1"/>
</dbReference>
<name>A0ABN8M2Z2_9CNID</name>
<dbReference type="PRINTS" id="PR00253">
    <property type="entry name" value="GABAARECEPTR"/>
</dbReference>
<gene>
    <name evidence="14" type="ORF">PEVE_00015416</name>
</gene>
<dbReference type="PRINTS" id="PR00252">
    <property type="entry name" value="NRIONCHANNEL"/>
</dbReference>
<comment type="caution">
    <text evidence="14">The sequence shown here is derived from an EMBL/GenBank/DDBJ whole genome shotgun (WGS) entry which is preliminary data.</text>
</comment>
<comment type="caution">
    <text evidence="11">Lacks conserved residue(s) required for the propagation of feature annotation.</text>
</comment>
<dbReference type="CDD" id="cd18990">
    <property type="entry name" value="LGIC_ECD_GABAAR"/>
    <property type="match status" value="1"/>
</dbReference>
<feature type="domain" description="Neurotransmitter-gated ion-channel transmembrane" evidence="13">
    <location>
        <begin position="195"/>
        <end position="283"/>
    </location>
</feature>